<dbReference type="OrthoDB" id="10311096at2759"/>
<sequence>MRTVNDNRSILCSWSLGPLLVTYAPTYHSKNCGYTHCHPRPCNLPTRCCRRHGINCDEQIPVSSVVGSAGSCLPTYKENRGIIPLLPQQPTHFSRGPLYGTSYNSAPTYH</sequence>
<reference evidence="1" key="1">
    <citation type="submission" date="2007-04" db="EMBL/GenBank/DDBJ databases">
        <authorList>
            <consortium name="The Broad Institute Genome Sequencing Platform"/>
            <person name="Birren B."/>
            <person name="Lander E."/>
            <person name="Galagan J."/>
            <person name="Nusbaum C."/>
            <person name="Devon K."/>
            <person name="Ma L.-J."/>
            <person name="Jaffe D."/>
            <person name="Butler J."/>
            <person name="Alvarez P."/>
            <person name="Gnerre S."/>
            <person name="Grabherr M."/>
            <person name="Kleber M."/>
            <person name="Mauceli E."/>
            <person name="Brockman W."/>
            <person name="MacCallum I.A."/>
            <person name="Young S."/>
            <person name="LaButti K."/>
            <person name="DeCaprio D."/>
            <person name="Crawford M."/>
            <person name="Koehrsen M."/>
            <person name="Engels R."/>
            <person name="Montgomery P."/>
            <person name="Pearson M."/>
            <person name="Howarth C."/>
            <person name="Larson L."/>
            <person name="White J."/>
            <person name="O'Leary S."/>
            <person name="Kodira C."/>
            <person name="Zeng Q."/>
            <person name="Yandava C."/>
            <person name="Alvarado L."/>
            <person name="Kistler C."/>
            <person name="Shim W.-B."/>
            <person name="Kang S."/>
            <person name="Woloshuk C."/>
        </authorList>
    </citation>
    <scope>NUCLEOTIDE SEQUENCE</scope>
    <source>
        <strain evidence="1">4287</strain>
    </source>
</reference>
<proteinExistence type="predicted"/>
<accession>A0A0J9U3R1</accession>
<dbReference type="EMBL" id="DS231696">
    <property type="protein sequence ID" value="KNA93527.1"/>
    <property type="molecule type" value="Genomic_DNA"/>
</dbReference>
<dbReference type="KEGG" id="fox:FOXG_17785"/>
<evidence type="ECO:0000313" key="1">
    <source>
        <dbReference type="EMBL" id="KNA93527.1"/>
    </source>
</evidence>
<evidence type="ECO:0000313" key="2">
    <source>
        <dbReference type="Proteomes" id="UP000009097"/>
    </source>
</evidence>
<dbReference type="GeneID" id="28958491"/>
<name>A0A0J9U3R1_FUSO4</name>
<dbReference type="AlphaFoldDB" id="A0A0J9U3R1"/>
<gene>
    <name evidence="1" type="ORF">FOXG_17785</name>
</gene>
<dbReference type="VEuPathDB" id="FungiDB:FOXG_17785"/>
<protein>
    <submittedName>
        <fullName evidence="1">Uncharacterized protein</fullName>
    </submittedName>
</protein>
<reference evidence="1" key="2">
    <citation type="journal article" date="2010" name="Nature">
        <title>Comparative genomics reveals mobile pathogenicity chromosomes in Fusarium.</title>
        <authorList>
            <person name="Ma L.J."/>
            <person name="van der Does H.C."/>
            <person name="Borkovich K.A."/>
            <person name="Coleman J.J."/>
            <person name="Daboussi M.J."/>
            <person name="Di Pietro A."/>
            <person name="Dufresne M."/>
            <person name="Freitag M."/>
            <person name="Grabherr M."/>
            <person name="Henrissat B."/>
            <person name="Houterman P.M."/>
            <person name="Kang S."/>
            <person name="Shim W.B."/>
            <person name="Woloshuk C."/>
            <person name="Xie X."/>
            <person name="Xu J.R."/>
            <person name="Antoniw J."/>
            <person name="Baker S.E."/>
            <person name="Bluhm B.H."/>
            <person name="Breakspear A."/>
            <person name="Brown D.W."/>
            <person name="Butchko R.A."/>
            <person name="Chapman S."/>
            <person name="Coulson R."/>
            <person name="Coutinho P.M."/>
            <person name="Danchin E.G."/>
            <person name="Diener A."/>
            <person name="Gale L.R."/>
            <person name="Gardiner D.M."/>
            <person name="Goff S."/>
            <person name="Hammond-Kosack K.E."/>
            <person name="Hilburn K."/>
            <person name="Hua-Van A."/>
            <person name="Jonkers W."/>
            <person name="Kazan K."/>
            <person name="Kodira C.D."/>
            <person name="Koehrsen M."/>
            <person name="Kumar L."/>
            <person name="Lee Y.H."/>
            <person name="Li L."/>
            <person name="Manners J.M."/>
            <person name="Miranda-Saavedra D."/>
            <person name="Mukherjee M."/>
            <person name="Park G."/>
            <person name="Park J."/>
            <person name="Park S.Y."/>
            <person name="Proctor R.H."/>
            <person name="Regev A."/>
            <person name="Ruiz-Roldan M.C."/>
            <person name="Sain D."/>
            <person name="Sakthikumar S."/>
            <person name="Sykes S."/>
            <person name="Schwartz D.C."/>
            <person name="Turgeon B.G."/>
            <person name="Wapinski I."/>
            <person name="Yoder O."/>
            <person name="Young S."/>
            <person name="Zeng Q."/>
            <person name="Zhou S."/>
            <person name="Galagan J."/>
            <person name="Cuomo C.A."/>
            <person name="Kistler H.C."/>
            <person name="Rep M."/>
        </authorList>
    </citation>
    <scope>NUCLEOTIDE SEQUENCE [LARGE SCALE GENOMIC DNA]</scope>
    <source>
        <strain evidence="1">4287</strain>
    </source>
</reference>
<organism evidence="1 2">
    <name type="scientific">Fusarium oxysporum f. sp. lycopersici (strain 4287 / CBS 123668 / FGSC 9935 / NRRL 34936)</name>
    <name type="common">Fusarium vascular wilt of tomato</name>
    <dbReference type="NCBI Taxonomy" id="426428"/>
    <lineage>
        <taxon>Eukaryota</taxon>
        <taxon>Fungi</taxon>
        <taxon>Dikarya</taxon>
        <taxon>Ascomycota</taxon>
        <taxon>Pezizomycotina</taxon>
        <taxon>Sordariomycetes</taxon>
        <taxon>Hypocreomycetidae</taxon>
        <taxon>Hypocreales</taxon>
        <taxon>Nectriaceae</taxon>
        <taxon>Fusarium</taxon>
        <taxon>Fusarium oxysporum species complex</taxon>
    </lineage>
</organism>
<dbReference type="Proteomes" id="UP000009097">
    <property type="component" value="Unassembled WGS sequence"/>
</dbReference>
<dbReference type="RefSeq" id="XP_018231573.1">
    <property type="nucleotide sequence ID" value="XM_018397768.1"/>
</dbReference>